<evidence type="ECO:0000313" key="1">
    <source>
        <dbReference type="EMBL" id="ELQ75172.1"/>
    </source>
</evidence>
<keyword evidence="2" id="KW-1185">Reference proteome</keyword>
<dbReference type="AlphaFoldDB" id="L7JWS7"/>
<gene>
    <name evidence="1" type="ORF">THOM_1904</name>
</gene>
<name>L7JWS7_TRAHO</name>
<dbReference type="OMA" id="LFRCNTR"/>
<reference evidence="1 2" key="1">
    <citation type="journal article" date="2012" name="PLoS Pathog.">
        <title>The genome of the obligate intracellular parasite Trachipleistophora hominis: new insights into microsporidian genome dynamics and reductive evolution.</title>
        <authorList>
            <person name="Heinz E."/>
            <person name="Williams T.A."/>
            <person name="Nakjang S."/>
            <person name="Noel C.J."/>
            <person name="Swan D.C."/>
            <person name="Goldberg A.V."/>
            <person name="Harris S.R."/>
            <person name="Weinmaier T."/>
            <person name="Markert S."/>
            <person name="Becher D."/>
            <person name="Bernhardt J."/>
            <person name="Dagan T."/>
            <person name="Hacker C."/>
            <person name="Lucocq J.M."/>
            <person name="Schweder T."/>
            <person name="Rattei T."/>
            <person name="Hall N."/>
            <person name="Hirt R.P."/>
            <person name="Embley T.M."/>
        </authorList>
    </citation>
    <scope>NUCLEOTIDE SEQUENCE [LARGE SCALE GENOMIC DNA]</scope>
</reference>
<proteinExistence type="predicted"/>
<accession>L7JWS7</accession>
<dbReference type="VEuPathDB" id="MicrosporidiaDB:THOM_1904"/>
<sequence>MDKKARRNVKKSVTDLHSDIDLKSHQDQNLIHNVLGYNTESKDLGVLYENYDADKEIEEEKTEYIEDEGFEEEYSEAEGTCSTISLEQELFGSSQVTSSSDEDQPAALWTDSESIEEHDLHYLKDREQDDLNVIYEEKKEAKIQNKLFRCNTRIIRMVANETYLIILDARGFLYKLEKDGQESFKLAKSFKMDKYFVVDIMVINEKLILISNKTGILKEIDLNTFEIEDIRTNIKRFERGFYVQGNIFLVNKDIVLFLNEKYQKRTIYHFENVLDIKFLEGKFYFLNSCGFFIVQDENIFKVSKKEYFSLTNILIHHDRLYLGTECGLKIGKKVKKYGAVKTIDAINDHVIVVTEDALRVLSDDHTRTWKIKIGCVVFFQNRIVFSDGKFLGALRL</sequence>
<dbReference type="Proteomes" id="UP000011185">
    <property type="component" value="Unassembled WGS sequence"/>
</dbReference>
<dbReference type="InParanoid" id="L7JWS7"/>
<dbReference type="HOGENOM" id="CLU_696740_0_0_1"/>
<evidence type="ECO:0000313" key="2">
    <source>
        <dbReference type="Proteomes" id="UP000011185"/>
    </source>
</evidence>
<dbReference type="OrthoDB" id="10376853at2759"/>
<organism evidence="1 2">
    <name type="scientific">Trachipleistophora hominis</name>
    <name type="common">Microsporidian parasite</name>
    <dbReference type="NCBI Taxonomy" id="72359"/>
    <lineage>
        <taxon>Eukaryota</taxon>
        <taxon>Fungi</taxon>
        <taxon>Fungi incertae sedis</taxon>
        <taxon>Microsporidia</taxon>
        <taxon>Pleistophoridae</taxon>
        <taxon>Trachipleistophora</taxon>
    </lineage>
</organism>
<protein>
    <submittedName>
        <fullName evidence="1">Uncharacterized protein</fullName>
    </submittedName>
</protein>
<dbReference type="EMBL" id="JH993985">
    <property type="protein sequence ID" value="ELQ75172.1"/>
    <property type="molecule type" value="Genomic_DNA"/>
</dbReference>